<dbReference type="GO" id="GO:0003677">
    <property type="term" value="F:DNA binding"/>
    <property type="evidence" value="ECO:0007669"/>
    <property type="project" value="InterPro"/>
</dbReference>
<dbReference type="InterPro" id="IPR046947">
    <property type="entry name" value="LytR-like"/>
</dbReference>
<dbReference type="GO" id="GO:0000156">
    <property type="term" value="F:phosphorelay response regulator activity"/>
    <property type="evidence" value="ECO:0007669"/>
    <property type="project" value="InterPro"/>
</dbReference>
<dbReference type="SMART" id="SM00850">
    <property type="entry name" value="LytTR"/>
    <property type="match status" value="1"/>
</dbReference>
<dbReference type="InterPro" id="IPR011006">
    <property type="entry name" value="CheY-like_superfamily"/>
</dbReference>
<sequence length="250" mass="28657">MIRVLIADDEKPARGRLVSFISEYPEFLILGEASDGQETVAQVNRFEPDVLFLDIQMPKNNGFEVLQQLTCDPVIIFTTAYDEYAIAAFDVHALDYLLKPFSKERFSSTAALIRKILLDPMDYKERVRSAVGQIASGDAYLERVTVKDRHVYSIIPVQNIQCIKTAGGLVYIQTKEREFQTDTTLNQFEQRLDPSMFMRIHRTAIVNLERIEKILPWGQGRFALVLENGNSLHISRDRLQEFKSRVGLKV</sequence>
<comment type="caution">
    <text evidence="4">The sequence shown here is derived from an EMBL/GenBank/DDBJ whole genome shotgun (WGS) entry which is preliminary data.</text>
</comment>
<organism evidence="4 5">
    <name type="scientific">Marispirochaeta aestuarii</name>
    <dbReference type="NCBI Taxonomy" id="1963862"/>
    <lineage>
        <taxon>Bacteria</taxon>
        <taxon>Pseudomonadati</taxon>
        <taxon>Spirochaetota</taxon>
        <taxon>Spirochaetia</taxon>
        <taxon>Spirochaetales</taxon>
        <taxon>Spirochaetaceae</taxon>
        <taxon>Marispirochaeta</taxon>
    </lineage>
</organism>
<keyword evidence="5" id="KW-1185">Reference proteome</keyword>
<dbReference type="Proteomes" id="UP000192343">
    <property type="component" value="Unassembled WGS sequence"/>
</dbReference>
<dbReference type="PROSITE" id="PS50110">
    <property type="entry name" value="RESPONSE_REGULATORY"/>
    <property type="match status" value="1"/>
</dbReference>
<dbReference type="EMBL" id="MWQY01000026">
    <property type="protein sequence ID" value="ORC31172.1"/>
    <property type="molecule type" value="Genomic_DNA"/>
</dbReference>
<protein>
    <recommendedName>
        <fullName evidence="6">DNA-binding response regulator</fullName>
    </recommendedName>
</protein>
<dbReference type="InterPro" id="IPR001789">
    <property type="entry name" value="Sig_transdc_resp-reg_receiver"/>
</dbReference>
<evidence type="ECO:0000259" key="3">
    <source>
        <dbReference type="PROSITE" id="PS50930"/>
    </source>
</evidence>
<gene>
    <name evidence="4" type="ORF">B4O97_17320</name>
</gene>
<dbReference type="Gene3D" id="3.40.50.2300">
    <property type="match status" value="1"/>
</dbReference>
<evidence type="ECO:0000313" key="4">
    <source>
        <dbReference type="EMBL" id="ORC31172.1"/>
    </source>
</evidence>
<keyword evidence="1" id="KW-0597">Phosphoprotein</keyword>
<dbReference type="SUPFAM" id="SSF52172">
    <property type="entry name" value="CheY-like"/>
    <property type="match status" value="1"/>
</dbReference>
<feature type="domain" description="HTH LytTR-type" evidence="3">
    <location>
        <begin position="144"/>
        <end position="248"/>
    </location>
</feature>
<feature type="modified residue" description="4-aspartylphosphate" evidence="1">
    <location>
        <position position="54"/>
    </location>
</feature>
<dbReference type="PANTHER" id="PTHR37299">
    <property type="entry name" value="TRANSCRIPTIONAL REGULATOR-RELATED"/>
    <property type="match status" value="1"/>
</dbReference>
<evidence type="ECO:0000256" key="1">
    <source>
        <dbReference type="PROSITE-ProRule" id="PRU00169"/>
    </source>
</evidence>
<dbReference type="OrthoDB" id="9809318at2"/>
<dbReference type="SMART" id="SM00448">
    <property type="entry name" value="REC"/>
    <property type="match status" value="1"/>
</dbReference>
<dbReference type="PANTHER" id="PTHR37299:SF1">
    <property type="entry name" value="STAGE 0 SPORULATION PROTEIN A HOMOLOG"/>
    <property type="match status" value="1"/>
</dbReference>
<dbReference type="Gene3D" id="2.40.50.1020">
    <property type="entry name" value="LytTr DNA-binding domain"/>
    <property type="match status" value="1"/>
</dbReference>
<dbReference type="RefSeq" id="WP_083052771.1">
    <property type="nucleotide sequence ID" value="NZ_CAXXQO010000003.1"/>
</dbReference>
<dbReference type="Pfam" id="PF04397">
    <property type="entry name" value="LytTR"/>
    <property type="match status" value="1"/>
</dbReference>
<evidence type="ECO:0000313" key="5">
    <source>
        <dbReference type="Proteomes" id="UP000192343"/>
    </source>
</evidence>
<accession>A0A1Y1RTR3</accession>
<proteinExistence type="predicted"/>
<dbReference type="Pfam" id="PF00072">
    <property type="entry name" value="Response_reg"/>
    <property type="match status" value="1"/>
</dbReference>
<feature type="domain" description="Response regulatory" evidence="2">
    <location>
        <begin position="3"/>
        <end position="114"/>
    </location>
</feature>
<dbReference type="PROSITE" id="PS50930">
    <property type="entry name" value="HTH_LYTTR"/>
    <property type="match status" value="1"/>
</dbReference>
<evidence type="ECO:0008006" key="6">
    <source>
        <dbReference type="Google" id="ProtNLM"/>
    </source>
</evidence>
<dbReference type="AlphaFoldDB" id="A0A1Y1RTR3"/>
<reference evidence="4 5" key="1">
    <citation type="submission" date="2017-03" db="EMBL/GenBank/DDBJ databases">
        <title>Draft Genome sequence of Marispirochaeta sp. strain JC444.</title>
        <authorList>
            <person name="Shivani Y."/>
            <person name="Subhash Y."/>
            <person name="Sasikala C."/>
            <person name="Ramana C."/>
        </authorList>
    </citation>
    <scope>NUCLEOTIDE SEQUENCE [LARGE SCALE GENOMIC DNA]</scope>
    <source>
        <strain evidence="4 5">JC444</strain>
    </source>
</reference>
<evidence type="ECO:0000259" key="2">
    <source>
        <dbReference type="PROSITE" id="PS50110"/>
    </source>
</evidence>
<name>A0A1Y1RTR3_9SPIO</name>
<dbReference type="InterPro" id="IPR007492">
    <property type="entry name" value="LytTR_DNA-bd_dom"/>
</dbReference>
<dbReference type="STRING" id="1963862.B4O97_17320"/>